<sequence>MPTAVHPNNSTTTTTHTVEVVSSLALVMGLIAIVIVAVWITQLKHFRGAPPNPVTRTRVHQERPRKPAGRYTVDSVALVPYTSGLRGSVQQTNTTEYDHATYRDAPKGNPDPGIEGEKRANPENESLTCSICTEDFIENEKVRILPCQHIYHPHCIDPWVLQMAGTCPLCRAAPDQRAQSRIDMPDRPPAVLVRSEIAENV</sequence>
<dbReference type="SUPFAM" id="SSF57850">
    <property type="entry name" value="RING/U-box"/>
    <property type="match status" value="1"/>
</dbReference>
<dbReference type="PANTHER" id="PTHR45676">
    <property type="entry name" value="RING-H2 FINGER PROTEIN ATL51-RELATED"/>
    <property type="match status" value="1"/>
</dbReference>
<dbReference type="AlphaFoldDB" id="A0A2J6REP9"/>
<dbReference type="InterPro" id="IPR001841">
    <property type="entry name" value="Znf_RING"/>
</dbReference>
<keyword evidence="3" id="KW-1133">Transmembrane helix</keyword>
<keyword evidence="1" id="KW-0479">Metal-binding</keyword>
<dbReference type="STRING" id="1149755.A0A2J6REP9"/>
<dbReference type="PANTHER" id="PTHR45676:SF178">
    <property type="entry name" value="RING-TYPE E3 UBIQUITIN TRANSFERASE"/>
    <property type="match status" value="1"/>
</dbReference>
<dbReference type="InterPro" id="IPR013083">
    <property type="entry name" value="Znf_RING/FYVE/PHD"/>
</dbReference>
<evidence type="ECO:0000256" key="1">
    <source>
        <dbReference type="PROSITE-ProRule" id="PRU00175"/>
    </source>
</evidence>
<name>A0A2J6REP9_HYAVF</name>
<feature type="domain" description="RING-type" evidence="4">
    <location>
        <begin position="129"/>
        <end position="171"/>
    </location>
</feature>
<keyword evidence="3" id="KW-0472">Membrane</keyword>
<accession>A0A2J6REP9</accession>
<evidence type="ECO:0000313" key="6">
    <source>
        <dbReference type="Proteomes" id="UP000235786"/>
    </source>
</evidence>
<organism evidence="5 6">
    <name type="scientific">Hyaloscypha variabilis (strain UAMH 11265 / GT02V1 / F)</name>
    <name type="common">Meliniomyces variabilis</name>
    <dbReference type="NCBI Taxonomy" id="1149755"/>
    <lineage>
        <taxon>Eukaryota</taxon>
        <taxon>Fungi</taxon>
        <taxon>Dikarya</taxon>
        <taxon>Ascomycota</taxon>
        <taxon>Pezizomycotina</taxon>
        <taxon>Leotiomycetes</taxon>
        <taxon>Helotiales</taxon>
        <taxon>Hyaloscyphaceae</taxon>
        <taxon>Hyaloscypha</taxon>
        <taxon>Hyaloscypha variabilis</taxon>
    </lineage>
</organism>
<dbReference type="GO" id="GO:0016567">
    <property type="term" value="P:protein ubiquitination"/>
    <property type="evidence" value="ECO:0007669"/>
    <property type="project" value="TreeGrafter"/>
</dbReference>
<dbReference type="SMART" id="SM00184">
    <property type="entry name" value="RING"/>
    <property type="match status" value="1"/>
</dbReference>
<dbReference type="GO" id="GO:0008270">
    <property type="term" value="F:zinc ion binding"/>
    <property type="evidence" value="ECO:0007669"/>
    <property type="project" value="UniProtKB-KW"/>
</dbReference>
<dbReference type="CDD" id="cd16454">
    <property type="entry name" value="RING-H2_PA-TM-RING"/>
    <property type="match status" value="1"/>
</dbReference>
<keyword evidence="1" id="KW-0863">Zinc-finger</keyword>
<dbReference type="Pfam" id="PF13639">
    <property type="entry name" value="zf-RING_2"/>
    <property type="match status" value="1"/>
</dbReference>
<dbReference type="PROSITE" id="PS50089">
    <property type="entry name" value="ZF_RING_2"/>
    <property type="match status" value="1"/>
</dbReference>
<protein>
    <recommendedName>
        <fullName evidence="4">RING-type domain-containing protein</fullName>
    </recommendedName>
</protein>
<dbReference type="Proteomes" id="UP000235786">
    <property type="component" value="Unassembled WGS sequence"/>
</dbReference>
<evidence type="ECO:0000259" key="4">
    <source>
        <dbReference type="PROSITE" id="PS50089"/>
    </source>
</evidence>
<gene>
    <name evidence="5" type="ORF">L207DRAFT_636866</name>
</gene>
<dbReference type="OrthoDB" id="8062037at2759"/>
<evidence type="ECO:0000313" key="5">
    <source>
        <dbReference type="EMBL" id="PMD36988.1"/>
    </source>
</evidence>
<feature type="transmembrane region" description="Helical" evidence="3">
    <location>
        <begin position="20"/>
        <end position="40"/>
    </location>
</feature>
<evidence type="ECO:0000256" key="3">
    <source>
        <dbReference type="SAM" id="Phobius"/>
    </source>
</evidence>
<feature type="region of interest" description="Disordered" evidence="2">
    <location>
        <begin position="99"/>
        <end position="122"/>
    </location>
</feature>
<keyword evidence="6" id="KW-1185">Reference proteome</keyword>
<dbReference type="Gene3D" id="3.30.40.10">
    <property type="entry name" value="Zinc/RING finger domain, C3HC4 (zinc finger)"/>
    <property type="match status" value="1"/>
</dbReference>
<dbReference type="EMBL" id="KZ613950">
    <property type="protein sequence ID" value="PMD36988.1"/>
    <property type="molecule type" value="Genomic_DNA"/>
</dbReference>
<reference evidence="5 6" key="1">
    <citation type="submission" date="2016-04" db="EMBL/GenBank/DDBJ databases">
        <title>A degradative enzymes factory behind the ericoid mycorrhizal symbiosis.</title>
        <authorList>
            <consortium name="DOE Joint Genome Institute"/>
            <person name="Martino E."/>
            <person name="Morin E."/>
            <person name="Grelet G."/>
            <person name="Kuo A."/>
            <person name="Kohler A."/>
            <person name="Daghino S."/>
            <person name="Barry K."/>
            <person name="Choi C."/>
            <person name="Cichocki N."/>
            <person name="Clum A."/>
            <person name="Copeland A."/>
            <person name="Hainaut M."/>
            <person name="Haridas S."/>
            <person name="Labutti K."/>
            <person name="Lindquist E."/>
            <person name="Lipzen A."/>
            <person name="Khouja H.-R."/>
            <person name="Murat C."/>
            <person name="Ohm R."/>
            <person name="Olson A."/>
            <person name="Spatafora J."/>
            <person name="Veneault-Fourrey C."/>
            <person name="Henrissat B."/>
            <person name="Grigoriev I."/>
            <person name="Martin F."/>
            <person name="Perotto S."/>
        </authorList>
    </citation>
    <scope>NUCLEOTIDE SEQUENCE [LARGE SCALE GENOMIC DNA]</scope>
    <source>
        <strain evidence="5 6">F</strain>
    </source>
</reference>
<evidence type="ECO:0000256" key="2">
    <source>
        <dbReference type="SAM" id="MobiDB-lite"/>
    </source>
</evidence>
<keyword evidence="1" id="KW-0862">Zinc</keyword>
<proteinExistence type="predicted"/>
<keyword evidence="3" id="KW-0812">Transmembrane</keyword>